<keyword evidence="4" id="KW-0560">Oxidoreductase</keyword>
<dbReference type="InterPro" id="IPR036188">
    <property type="entry name" value="FAD/NAD-bd_sf"/>
</dbReference>
<dbReference type="PANTHER" id="PTHR43004">
    <property type="entry name" value="TRK SYSTEM POTASSIUM UPTAKE PROTEIN"/>
    <property type="match status" value="1"/>
</dbReference>
<sequence>MAQPFLHQMKSKAKDSRCSNLFQSLLAVRGRVWQQVIMNNMRTQVVIIGGGPSGLLLAQLLHGRGIDSIVLERRTRAHVLSRIRAGVLETGLLDLLEQADAGTRMRQEGMPHDGTLITYGDEAFRIDFAELTGKSVMVYGQTEVTRDLYAARDKTGGQSEFEVDEVQIEGADSDAPAVTYLQSGVQNRIACDFVAGCDGFHGISRKSIPGATQRSYEKVYPFGWLGILSETPPVSDELIYANSDRGFALCSMRNPTLSRYYIQCDAGDHIDNWSDDAFWTELKRRIPAEQAANLITGPSIEKSIAPLRSFVTEPMQWGRLFLCGDAAHIVPPTGAKGLNTAASDVHYLFSALTRWYQHNDADAVAQYSHRALARVWKAERFSWWFSKLMHRFPHHSGFDLRMQRAEIEFLRSNEAAQKAMAENYVGLPYEG</sequence>
<dbReference type="SUPFAM" id="SSF54373">
    <property type="entry name" value="FAD-linked reductases, C-terminal domain"/>
    <property type="match status" value="1"/>
</dbReference>
<dbReference type="Pfam" id="PF01494">
    <property type="entry name" value="FAD_binding_3"/>
    <property type="match status" value="1"/>
</dbReference>
<reference evidence="4 5" key="1">
    <citation type="journal article" date="2011" name="BMC Genomics">
        <title>Comparative genome analysis and genome-guided physiological analysis of Roseobacter litoralis.</title>
        <authorList>
            <person name="Kalhoefer D."/>
            <person name="Thole S."/>
            <person name="Voget S."/>
            <person name="Lehmann R."/>
            <person name="Liesegang H."/>
            <person name="Wollher A."/>
            <person name="Daniel R."/>
            <person name="Simon M."/>
            <person name="Brinkhoff T."/>
        </authorList>
    </citation>
    <scope>NUCLEOTIDE SEQUENCE [LARGE SCALE GENOMIC DNA]</scope>
    <source>
        <strain evidence="5">ATCC 49566 / DSM 6996 / JCM 21268 / NBRC 15278 / OCh 149</strain>
    </source>
</reference>
<keyword evidence="1" id="KW-0285">Flavoprotein</keyword>
<dbReference type="InterPro" id="IPR002938">
    <property type="entry name" value="FAD-bd"/>
</dbReference>
<dbReference type="GO" id="GO:0018659">
    <property type="term" value="F:4-hydroxybenzoate 3-monooxygenase activity"/>
    <property type="evidence" value="ECO:0007669"/>
    <property type="project" value="UniProtKB-EC"/>
</dbReference>
<evidence type="ECO:0000313" key="5">
    <source>
        <dbReference type="Proteomes" id="UP000001353"/>
    </source>
</evidence>
<evidence type="ECO:0000313" key="4">
    <source>
        <dbReference type="EMBL" id="AEI94138.1"/>
    </source>
</evidence>
<dbReference type="InterPro" id="IPR050641">
    <property type="entry name" value="RIFMO-like"/>
</dbReference>
<dbReference type="GO" id="GO:0043639">
    <property type="term" value="P:benzoate catabolic process"/>
    <property type="evidence" value="ECO:0007669"/>
    <property type="project" value="InterPro"/>
</dbReference>
<proteinExistence type="predicted"/>
<dbReference type="HOGENOM" id="CLU_057691_0_0_5"/>
<dbReference type="EC" id="1.14.13.2" evidence="4"/>
<name>F7Z9Y5_ROSLO</name>
<dbReference type="NCBIfam" id="TIGR02360">
    <property type="entry name" value="pbenz_hydroxyl"/>
    <property type="match status" value="1"/>
</dbReference>
<organism evidence="4 5">
    <name type="scientific">Roseobacter litoralis (strain ATCC 49566 / DSM 6996 / JCM 21268 / NBRC 15278 / OCh 149)</name>
    <dbReference type="NCBI Taxonomy" id="391595"/>
    <lineage>
        <taxon>Bacteria</taxon>
        <taxon>Pseudomonadati</taxon>
        <taxon>Pseudomonadota</taxon>
        <taxon>Alphaproteobacteria</taxon>
        <taxon>Rhodobacterales</taxon>
        <taxon>Roseobacteraceae</taxon>
        <taxon>Roseobacter</taxon>
    </lineage>
</organism>
<dbReference type="STRING" id="391595.RLO149_c021620"/>
<dbReference type="EMBL" id="CP002623">
    <property type="protein sequence ID" value="AEI94138.1"/>
    <property type="molecule type" value="Genomic_DNA"/>
</dbReference>
<evidence type="ECO:0000259" key="3">
    <source>
        <dbReference type="Pfam" id="PF01494"/>
    </source>
</evidence>
<evidence type="ECO:0000256" key="2">
    <source>
        <dbReference type="ARBA" id="ARBA00022827"/>
    </source>
</evidence>
<dbReference type="NCBIfam" id="NF006091">
    <property type="entry name" value="PRK08243.1"/>
    <property type="match status" value="1"/>
</dbReference>
<dbReference type="eggNOG" id="COG0654">
    <property type="taxonomic scope" value="Bacteria"/>
</dbReference>
<protein>
    <submittedName>
        <fullName evidence="4">p-hydroxybenzoate hydroxylase PobA</fullName>
        <ecNumber evidence="4">1.14.13.2</ecNumber>
    </submittedName>
</protein>
<dbReference type="SUPFAM" id="SSF51905">
    <property type="entry name" value="FAD/NAD(P)-binding domain"/>
    <property type="match status" value="1"/>
</dbReference>
<gene>
    <name evidence="4" type="primary">pobA</name>
    <name evidence="4" type="ordered locus">RLO149_c021620</name>
</gene>
<dbReference type="Gene3D" id="3.50.50.60">
    <property type="entry name" value="FAD/NAD(P)-binding domain"/>
    <property type="match status" value="1"/>
</dbReference>
<evidence type="ECO:0000256" key="1">
    <source>
        <dbReference type="ARBA" id="ARBA00022630"/>
    </source>
</evidence>
<dbReference type="AlphaFoldDB" id="F7Z9Y5"/>
<dbReference type="InterPro" id="IPR012733">
    <property type="entry name" value="HB_mOase"/>
</dbReference>
<keyword evidence="2" id="KW-0274">FAD</keyword>
<dbReference type="KEGG" id="rli:RLO149_c021620"/>
<dbReference type="Proteomes" id="UP000001353">
    <property type="component" value="Chromosome"/>
</dbReference>
<accession>F7Z9Y5</accession>
<feature type="domain" description="FAD-binding" evidence="3">
    <location>
        <begin position="42"/>
        <end position="382"/>
    </location>
</feature>
<dbReference type="PRINTS" id="PR00420">
    <property type="entry name" value="RNGMNOXGNASE"/>
</dbReference>
<dbReference type="Gene3D" id="3.30.9.10">
    <property type="entry name" value="D-Amino Acid Oxidase, subunit A, domain 2"/>
    <property type="match status" value="1"/>
</dbReference>
<dbReference type="GO" id="GO:0071949">
    <property type="term" value="F:FAD binding"/>
    <property type="evidence" value="ECO:0007669"/>
    <property type="project" value="InterPro"/>
</dbReference>
<dbReference type="PANTHER" id="PTHR43004:SF3">
    <property type="entry name" value="P-HYDROXYBENZOATE HYDROXYLASE"/>
    <property type="match status" value="1"/>
</dbReference>
<keyword evidence="5" id="KW-1185">Reference proteome</keyword>